<dbReference type="PANTHER" id="PTHR11486">
    <property type="entry name" value="FIBROBLAST GROWTH FACTOR"/>
    <property type="match status" value="1"/>
</dbReference>
<reference evidence="4" key="1">
    <citation type="submission" date="2025-08" db="UniProtKB">
        <authorList>
            <consortium name="RefSeq"/>
        </authorList>
    </citation>
    <scope>IDENTIFICATION</scope>
    <source>
        <tissue evidence="4">Tentacle</tissue>
    </source>
</reference>
<dbReference type="Gene3D" id="2.80.10.50">
    <property type="match status" value="1"/>
</dbReference>
<accession>A0A6P8J306</accession>
<dbReference type="InterPro" id="IPR002209">
    <property type="entry name" value="Fibroblast_GF_fam"/>
</dbReference>
<evidence type="ECO:0000256" key="1">
    <source>
        <dbReference type="ARBA" id="ARBA00007936"/>
    </source>
</evidence>
<feature type="chain" id="PRO_5028519792" description="Fibroblast growth factor" evidence="2">
    <location>
        <begin position="25"/>
        <end position="199"/>
    </location>
</feature>
<proteinExistence type="inferred from homology"/>
<sequence length="199" mass="22622">MHKTTSMMALLFILVAIFAWNCHARPSTRGRGNIEDLIRRPNSFEEELLDSIVFRDRPKRQAIRTTVRINARLQSKYGWFLAIKDDGSVKGTTYNSPNAVLRLEVVGKSLLRIYGIKVKKYLAMDAKGRLYSTSQLNNDTLFNQYQGPLGFNTFSSATHLSKSQKKMYVALRDNGETKKGSRTKGTHKSAQFTVVRLTK</sequence>
<dbReference type="Proteomes" id="UP000515163">
    <property type="component" value="Unplaced"/>
</dbReference>
<evidence type="ECO:0000313" key="3">
    <source>
        <dbReference type="Proteomes" id="UP000515163"/>
    </source>
</evidence>
<dbReference type="SMART" id="SM00442">
    <property type="entry name" value="FGF"/>
    <property type="match status" value="1"/>
</dbReference>
<dbReference type="RefSeq" id="XP_031573974.1">
    <property type="nucleotide sequence ID" value="XM_031718114.1"/>
</dbReference>
<keyword evidence="3" id="KW-1185">Reference proteome</keyword>
<keyword evidence="2" id="KW-0732">Signal</keyword>
<protein>
    <recommendedName>
        <fullName evidence="2">Fibroblast growth factor</fullName>
        <shortName evidence="2">FGF</shortName>
    </recommendedName>
</protein>
<dbReference type="AlphaFoldDB" id="A0A6P8J306"/>
<dbReference type="CDD" id="cd00058">
    <property type="entry name" value="beta-trefoil_FGF"/>
    <property type="match status" value="1"/>
</dbReference>
<comment type="similarity">
    <text evidence="1 2">Belongs to the heparin-binding growth factors family.</text>
</comment>
<evidence type="ECO:0000256" key="2">
    <source>
        <dbReference type="RuleBase" id="RU049442"/>
    </source>
</evidence>
<dbReference type="SUPFAM" id="SSF50353">
    <property type="entry name" value="Cytokine"/>
    <property type="match status" value="1"/>
</dbReference>
<dbReference type="InterPro" id="IPR056378">
    <property type="entry name" value="Let-756-like_FGF"/>
</dbReference>
<dbReference type="InParanoid" id="A0A6P8J306"/>
<dbReference type="GeneID" id="116307799"/>
<organism evidence="3 4">
    <name type="scientific">Actinia tenebrosa</name>
    <name type="common">Australian red waratah sea anemone</name>
    <dbReference type="NCBI Taxonomy" id="6105"/>
    <lineage>
        <taxon>Eukaryota</taxon>
        <taxon>Metazoa</taxon>
        <taxon>Cnidaria</taxon>
        <taxon>Anthozoa</taxon>
        <taxon>Hexacorallia</taxon>
        <taxon>Actiniaria</taxon>
        <taxon>Actiniidae</taxon>
        <taxon>Actinia</taxon>
    </lineage>
</organism>
<gene>
    <name evidence="4" type="primary">LOC116307799</name>
</gene>
<dbReference type="KEGG" id="aten:116307799"/>
<dbReference type="Pfam" id="PF00167">
    <property type="entry name" value="FGF"/>
    <property type="match status" value="1"/>
</dbReference>
<name>A0A6P8J306_ACTTE</name>
<feature type="signal peptide" evidence="2">
    <location>
        <begin position="1"/>
        <end position="24"/>
    </location>
</feature>
<dbReference type="PRINTS" id="PR00263">
    <property type="entry name" value="HBGFFGF"/>
</dbReference>
<dbReference type="GO" id="GO:0008083">
    <property type="term" value="F:growth factor activity"/>
    <property type="evidence" value="ECO:0007669"/>
    <property type="project" value="InterPro"/>
</dbReference>
<dbReference type="OrthoDB" id="5976069at2759"/>
<dbReference type="InterPro" id="IPR008996">
    <property type="entry name" value="IL1/FGF"/>
</dbReference>
<evidence type="ECO:0000313" key="4">
    <source>
        <dbReference type="RefSeq" id="XP_031573974.1"/>
    </source>
</evidence>